<keyword evidence="5" id="KW-0812">Transmembrane</keyword>
<keyword evidence="8" id="KW-0735">Signal-anchor</keyword>
<evidence type="ECO:0000256" key="8">
    <source>
        <dbReference type="ARBA" id="ARBA00022968"/>
    </source>
</evidence>
<evidence type="ECO:0000256" key="13">
    <source>
        <dbReference type="ARBA" id="ARBA00023180"/>
    </source>
</evidence>
<keyword evidence="12" id="KW-1015">Disulfide bond</keyword>
<evidence type="ECO:0000256" key="14">
    <source>
        <dbReference type="ARBA" id="ARBA00042865"/>
    </source>
</evidence>
<evidence type="ECO:0000256" key="4">
    <source>
        <dbReference type="ARBA" id="ARBA00022679"/>
    </source>
</evidence>
<dbReference type="PANTHER" id="PTHR46025">
    <property type="entry name" value="XYLOSYLTRANSFERASE OXT"/>
    <property type="match status" value="1"/>
</dbReference>
<dbReference type="Proteomes" id="UP000236742">
    <property type="component" value="Unassembled WGS sequence"/>
</dbReference>
<evidence type="ECO:0000256" key="3">
    <source>
        <dbReference type="ARBA" id="ARBA00022676"/>
    </source>
</evidence>
<keyword evidence="6" id="KW-0479">Metal-binding</keyword>
<keyword evidence="10" id="KW-0333">Golgi apparatus</keyword>
<keyword evidence="4" id="KW-0808">Transferase</keyword>
<dbReference type="InterPro" id="IPR003406">
    <property type="entry name" value="Glyco_trans_14"/>
</dbReference>
<keyword evidence="18" id="KW-1185">Reference proteome</keyword>
<evidence type="ECO:0000256" key="10">
    <source>
        <dbReference type="ARBA" id="ARBA00023034"/>
    </source>
</evidence>
<dbReference type="GO" id="GO:0015012">
    <property type="term" value="P:heparan sulfate proteoglycan biosynthetic process"/>
    <property type="evidence" value="ECO:0007669"/>
    <property type="project" value="TreeGrafter"/>
</dbReference>
<gene>
    <name evidence="17" type="ORF">SAMN05421751_106104</name>
</gene>
<dbReference type="GO" id="GO:0050650">
    <property type="term" value="P:chondroitin sulfate proteoglycan biosynthetic process"/>
    <property type="evidence" value="ECO:0007669"/>
    <property type="project" value="TreeGrafter"/>
</dbReference>
<keyword evidence="9" id="KW-1133">Transmembrane helix</keyword>
<keyword evidence="3" id="KW-0328">Glycosyltransferase</keyword>
<dbReference type="InterPro" id="IPR045971">
    <property type="entry name" value="DUF5927"/>
</dbReference>
<evidence type="ECO:0000259" key="16">
    <source>
        <dbReference type="Pfam" id="PF19349"/>
    </source>
</evidence>
<evidence type="ECO:0000256" key="1">
    <source>
        <dbReference type="ARBA" id="ARBA00004323"/>
    </source>
</evidence>
<protein>
    <recommendedName>
        <fullName evidence="14">Peptide O-xylosyltransferase</fullName>
    </recommendedName>
</protein>
<evidence type="ECO:0000256" key="7">
    <source>
        <dbReference type="ARBA" id="ARBA00022824"/>
    </source>
</evidence>
<comment type="subcellular location">
    <subcellularLocation>
        <location evidence="2">Endoplasmic reticulum membrane</location>
        <topology evidence="2">Single-pass type II membrane protein</topology>
    </subcellularLocation>
    <subcellularLocation>
        <location evidence="1">Golgi apparatus membrane</location>
        <topology evidence="1">Single-pass type II membrane protein</topology>
    </subcellularLocation>
</comment>
<evidence type="ECO:0000256" key="9">
    <source>
        <dbReference type="ARBA" id="ARBA00022989"/>
    </source>
</evidence>
<feature type="region of interest" description="Disordered" evidence="15">
    <location>
        <begin position="554"/>
        <end position="573"/>
    </location>
</feature>
<dbReference type="GO" id="GO:0030158">
    <property type="term" value="F:protein xylosyltransferase activity"/>
    <property type="evidence" value="ECO:0007669"/>
    <property type="project" value="InterPro"/>
</dbReference>
<evidence type="ECO:0000256" key="5">
    <source>
        <dbReference type="ARBA" id="ARBA00022692"/>
    </source>
</evidence>
<dbReference type="Pfam" id="PF02485">
    <property type="entry name" value="Branch"/>
    <property type="match status" value="1"/>
</dbReference>
<feature type="domain" description="DUF5927" evidence="16">
    <location>
        <begin position="274"/>
        <end position="573"/>
    </location>
</feature>
<dbReference type="AlphaFoldDB" id="A0A1H5VL81"/>
<organism evidence="17 18">
    <name type="scientific">Jhaorihella thermophila</name>
    <dbReference type="NCBI Taxonomy" id="488547"/>
    <lineage>
        <taxon>Bacteria</taxon>
        <taxon>Pseudomonadati</taxon>
        <taxon>Pseudomonadota</taxon>
        <taxon>Alphaproteobacteria</taxon>
        <taxon>Rhodobacterales</taxon>
        <taxon>Paracoccaceae</taxon>
        <taxon>Jhaorihella</taxon>
    </lineage>
</organism>
<keyword evidence="11" id="KW-0472">Membrane</keyword>
<dbReference type="GO" id="GO:0016020">
    <property type="term" value="C:membrane"/>
    <property type="evidence" value="ECO:0007669"/>
    <property type="project" value="InterPro"/>
</dbReference>
<evidence type="ECO:0000256" key="15">
    <source>
        <dbReference type="SAM" id="MobiDB-lite"/>
    </source>
</evidence>
<evidence type="ECO:0000256" key="12">
    <source>
        <dbReference type="ARBA" id="ARBA00023157"/>
    </source>
</evidence>
<proteinExistence type="predicted"/>
<dbReference type="GO" id="GO:0046872">
    <property type="term" value="F:metal ion binding"/>
    <property type="evidence" value="ECO:0007669"/>
    <property type="project" value="UniProtKB-KW"/>
</dbReference>
<dbReference type="EMBL" id="FNVD01000006">
    <property type="protein sequence ID" value="SEF88072.1"/>
    <property type="molecule type" value="Genomic_DNA"/>
</dbReference>
<keyword evidence="13" id="KW-0325">Glycoprotein</keyword>
<evidence type="ECO:0000256" key="6">
    <source>
        <dbReference type="ARBA" id="ARBA00022723"/>
    </source>
</evidence>
<evidence type="ECO:0000313" key="18">
    <source>
        <dbReference type="Proteomes" id="UP000236742"/>
    </source>
</evidence>
<reference evidence="18" key="1">
    <citation type="submission" date="2016-10" db="EMBL/GenBank/DDBJ databases">
        <authorList>
            <person name="Varghese N."/>
            <person name="Submissions S."/>
        </authorList>
    </citation>
    <scope>NUCLEOTIDE SEQUENCE [LARGE SCALE GENOMIC DNA]</scope>
    <source>
        <strain evidence="18">DSM 23413</strain>
    </source>
</reference>
<evidence type="ECO:0000256" key="11">
    <source>
        <dbReference type="ARBA" id="ARBA00023136"/>
    </source>
</evidence>
<dbReference type="Pfam" id="PF19349">
    <property type="entry name" value="DUF5927"/>
    <property type="match status" value="1"/>
</dbReference>
<name>A0A1H5VL81_9RHOB</name>
<dbReference type="InterPro" id="IPR043538">
    <property type="entry name" value="XYLT"/>
</dbReference>
<accession>A0A1H5VL81</accession>
<feature type="compositionally biased region" description="Basic residues" evidence="15">
    <location>
        <begin position="564"/>
        <end position="573"/>
    </location>
</feature>
<evidence type="ECO:0000256" key="2">
    <source>
        <dbReference type="ARBA" id="ARBA00004648"/>
    </source>
</evidence>
<keyword evidence="7" id="KW-0256">Endoplasmic reticulum</keyword>
<sequence>MSARDDTFMSVGIVMLVHTALHRAEQVARHWTAAGCPVVIHVDAKVPRKTHAAFVQSLSDDLMIHFSRRHRCEWGTWGIVAATQSACELLLGLYPQVRHVYLASGSCLPLRPVEELIAYLAERPRTDFIESATTADVPWTVGGLDEERFTLRFPFSWKKHRYLFDRYVELQRRLRIKRRIPNGIVPHMGSQWWCLTRRTLTAILQDPDRPLYDRYFRRVWIPDESYFQTLARLYSENIESRSLTLSKFDFQGKPHIFYDDHLQLLRRSDCFVARKIWPHAERLYQAFLSDNAGQANRAEPNPGKIDRIFARAVDRRTKGRPGLYMQSRFPNWGWENGLTSNPYSVFHGFAELFEDFETWLARATGARVHGHLFAPERAEFAGGERMINGALSDGAATRDYAPESFLANLIWNTRGERQCFQFGPRDNQKIAEFFARDPNAQVSVITGAWAIPLFKSNRNFADLRKEAARLQKIEKDFLDVLHWQSTKARVRVWSMAEFVEAPMEPIQTIIDEITPAGHPRLTEAPRMVDLRGFGQFLQNLKNQGMHPYLMGDFPVENSRADRSRPKRKPYLVR</sequence>
<evidence type="ECO:0000313" key="17">
    <source>
        <dbReference type="EMBL" id="SEF88072.1"/>
    </source>
</evidence>
<dbReference type="PANTHER" id="PTHR46025:SF3">
    <property type="entry name" value="XYLOSYLTRANSFERASE OXT"/>
    <property type="match status" value="1"/>
</dbReference>